<dbReference type="Pfam" id="PF23635">
    <property type="entry name" value="Beta-prop_AT5G49610-like"/>
    <property type="match status" value="1"/>
</dbReference>
<name>A0A5J9TR00_9POAL</name>
<dbReference type="EMBL" id="RWGY01000031">
    <property type="protein sequence ID" value="TVU13772.1"/>
    <property type="molecule type" value="Genomic_DNA"/>
</dbReference>
<gene>
    <name evidence="3" type="ORF">EJB05_37198</name>
</gene>
<accession>A0A5J9TR00</accession>
<reference evidence="3 4" key="1">
    <citation type="journal article" date="2019" name="Sci. Rep.">
        <title>A high-quality genome of Eragrostis curvula grass provides insights into Poaceae evolution and supports new strategies to enhance forage quality.</title>
        <authorList>
            <person name="Carballo J."/>
            <person name="Santos B.A.C.M."/>
            <person name="Zappacosta D."/>
            <person name="Garbus I."/>
            <person name="Selva J.P."/>
            <person name="Gallo C.A."/>
            <person name="Diaz A."/>
            <person name="Albertini E."/>
            <person name="Caccamo M."/>
            <person name="Echenique V."/>
        </authorList>
    </citation>
    <scope>NUCLEOTIDE SEQUENCE [LARGE SCALE GENOMIC DNA]</scope>
    <source>
        <strain evidence="4">cv. Victoria</strain>
        <tissue evidence="3">Leaf</tissue>
    </source>
</reference>
<dbReference type="PANTHER" id="PTHR33207">
    <property type="entry name" value="F-BOX DOMAIN CONTAINING PROTEIN-RELATED"/>
    <property type="match status" value="1"/>
</dbReference>
<feature type="compositionally biased region" description="Low complexity" evidence="1">
    <location>
        <begin position="84"/>
        <end position="94"/>
    </location>
</feature>
<sequence>MAGAGGAAPPAAGGGGGRGRGRCGGRPGDGGRRGGAEGGGRQLSDTWRARGRDARFPNARPYARYPSPFQNRARGLDEASELTSRAAPPSSAAMAGGGSSPTDPPPAKRRNEPSNTTIHSLGEDLLLAIFLRLPSLATLVRAAFTCRMWRCAVASSPAFRRRFRALHPPPLLGLFFQDAGAELSPNTHAFPAFVPARCCDRDLTAAVRGGERRRLLPHDFFDEFFCWYFIDCVRRCVLLMNGDDLSFVVFNPLTRQCEDAFDPCSEEDTIDGHHGKCRRLDPRLVLSGEDPSSFRVVLLAHDESRVRATVFSSDTWEWSVHPWVDVPSSSDPDYLWLQGGMQANGFLYWAYDDQKYLVSLDTSTMEFSVSELPDCLRLCYFAVGEMNEEATCIVYSDEFNVGVLMHTRDDDGIGRWLLDRILPLDTELHRVLEDELTGAGELNVFAVRDGYAYLAVIYDDPQTPSWYLSLCLETMKLERLFRRTFDPDQRDN</sequence>
<dbReference type="AlphaFoldDB" id="A0A5J9TR00"/>
<dbReference type="OrthoDB" id="682546at2759"/>
<feature type="compositionally biased region" description="Gly residues" evidence="1">
    <location>
        <begin position="1"/>
        <end position="28"/>
    </location>
</feature>
<dbReference type="Gramene" id="TVU13772">
    <property type="protein sequence ID" value="TVU13772"/>
    <property type="gene ID" value="EJB05_37198"/>
</dbReference>
<feature type="non-terminal residue" evidence="3">
    <location>
        <position position="1"/>
    </location>
</feature>
<evidence type="ECO:0000313" key="4">
    <source>
        <dbReference type="Proteomes" id="UP000324897"/>
    </source>
</evidence>
<dbReference type="InterPro" id="IPR036047">
    <property type="entry name" value="F-box-like_dom_sf"/>
</dbReference>
<evidence type="ECO:0000256" key="1">
    <source>
        <dbReference type="SAM" id="MobiDB-lite"/>
    </source>
</evidence>
<dbReference type="InterPro" id="IPR056594">
    <property type="entry name" value="AT5G49610-like_b-prop"/>
</dbReference>
<protein>
    <recommendedName>
        <fullName evidence="2">F-box protein AT5G49610-like beta-propeller domain-containing protein</fullName>
    </recommendedName>
</protein>
<keyword evidence="4" id="KW-1185">Reference proteome</keyword>
<feature type="domain" description="F-box protein AT5G49610-like beta-propeller" evidence="2">
    <location>
        <begin position="230"/>
        <end position="419"/>
    </location>
</feature>
<organism evidence="3 4">
    <name type="scientific">Eragrostis curvula</name>
    <name type="common">weeping love grass</name>
    <dbReference type="NCBI Taxonomy" id="38414"/>
    <lineage>
        <taxon>Eukaryota</taxon>
        <taxon>Viridiplantae</taxon>
        <taxon>Streptophyta</taxon>
        <taxon>Embryophyta</taxon>
        <taxon>Tracheophyta</taxon>
        <taxon>Spermatophyta</taxon>
        <taxon>Magnoliopsida</taxon>
        <taxon>Liliopsida</taxon>
        <taxon>Poales</taxon>
        <taxon>Poaceae</taxon>
        <taxon>PACMAD clade</taxon>
        <taxon>Chloridoideae</taxon>
        <taxon>Eragrostideae</taxon>
        <taxon>Eragrostidinae</taxon>
        <taxon>Eragrostis</taxon>
    </lineage>
</organism>
<dbReference type="Gene3D" id="1.20.1280.50">
    <property type="match status" value="1"/>
</dbReference>
<feature type="region of interest" description="Disordered" evidence="1">
    <location>
        <begin position="1"/>
        <end position="116"/>
    </location>
</feature>
<comment type="caution">
    <text evidence="3">The sequence shown here is derived from an EMBL/GenBank/DDBJ whole genome shotgun (WGS) entry which is preliminary data.</text>
</comment>
<evidence type="ECO:0000259" key="2">
    <source>
        <dbReference type="Pfam" id="PF23635"/>
    </source>
</evidence>
<dbReference type="Proteomes" id="UP000324897">
    <property type="component" value="Unassembled WGS sequence"/>
</dbReference>
<dbReference type="SUPFAM" id="SSF81383">
    <property type="entry name" value="F-box domain"/>
    <property type="match status" value="1"/>
</dbReference>
<proteinExistence type="predicted"/>
<evidence type="ECO:0000313" key="3">
    <source>
        <dbReference type="EMBL" id="TVU13772.1"/>
    </source>
</evidence>